<dbReference type="Proteomes" id="UP000262177">
    <property type="component" value="Chromosome"/>
</dbReference>
<reference evidence="1 2" key="1">
    <citation type="journal article" date="2017" name="Biosci. Biotechnol. Biochem.">
        <title>Identification and characterization of a sulfoglycosidase from Bifidobacterium bifidum implicated in mucin glycan utilization.</title>
        <authorList>
            <person name="Katoh T."/>
            <person name="Maeshibu T."/>
            <person name="Kikkawa K."/>
            <person name="Gotoh A."/>
            <person name="Tomabechi Y."/>
            <person name="Nakamura M."/>
            <person name="Liao W.-H."/>
            <person name="Yamaguchi M."/>
            <person name="Ashida H."/>
            <person name="Yamamoto K."/>
            <person name="Katayama T."/>
        </authorList>
    </citation>
    <scope>NUCLEOTIDE SEQUENCE [LARGE SCALE GENOMIC DNA]</scope>
    <source>
        <strain evidence="1 2">JCM 7004</strain>
    </source>
</reference>
<accession>A0A286TFE9</accession>
<protein>
    <submittedName>
        <fullName evidence="1">Uncharacterized protein</fullName>
    </submittedName>
</protein>
<gene>
    <name evidence="1" type="ORF">BBJK_03102</name>
</gene>
<name>A0A286TFE9_BIFBI</name>
<evidence type="ECO:0000313" key="2">
    <source>
        <dbReference type="Proteomes" id="UP000262177"/>
    </source>
</evidence>
<organism evidence="1 2">
    <name type="scientific">Bifidobacterium bifidum LMG 13195</name>
    <dbReference type="NCBI Taxonomy" id="1207542"/>
    <lineage>
        <taxon>Bacteria</taxon>
        <taxon>Bacillati</taxon>
        <taxon>Actinomycetota</taxon>
        <taxon>Actinomycetes</taxon>
        <taxon>Bifidobacteriales</taxon>
        <taxon>Bifidobacteriaceae</taxon>
        <taxon>Bifidobacterium</taxon>
    </lineage>
</organism>
<dbReference type="EMBL" id="AP018131">
    <property type="protein sequence ID" value="BBA49081.1"/>
    <property type="molecule type" value="Genomic_DNA"/>
</dbReference>
<proteinExistence type="predicted"/>
<sequence>MPGGTAITSISDTITIVQRHRRRQGFAQSGSSGPAMMPAISSAFVISSPIYLSPMTVPKKENP</sequence>
<dbReference type="AlphaFoldDB" id="A0A286TFE9"/>
<evidence type="ECO:0000313" key="1">
    <source>
        <dbReference type="EMBL" id="BBA49081.1"/>
    </source>
</evidence>